<protein>
    <submittedName>
        <fullName evidence="4">GNAT family N-acetyltransferase</fullName>
    </submittedName>
</protein>
<dbReference type="PROSITE" id="PS51186">
    <property type="entry name" value="GNAT"/>
    <property type="match status" value="1"/>
</dbReference>
<feature type="domain" description="N-acetyltransferase" evidence="3">
    <location>
        <begin position="4"/>
        <end position="151"/>
    </location>
</feature>
<evidence type="ECO:0000313" key="4">
    <source>
        <dbReference type="EMBL" id="TQR84968.1"/>
    </source>
</evidence>
<proteinExistence type="predicted"/>
<gene>
    <name evidence="4" type="ORF">D8S82_19385</name>
</gene>
<organism evidence="4 5">
    <name type="scientific">Mycolicibacterium hodleri</name>
    <dbReference type="NCBI Taxonomy" id="49897"/>
    <lineage>
        <taxon>Bacteria</taxon>
        <taxon>Bacillati</taxon>
        <taxon>Actinomycetota</taxon>
        <taxon>Actinomycetes</taxon>
        <taxon>Mycobacteriales</taxon>
        <taxon>Mycobacteriaceae</taxon>
        <taxon>Mycolicibacterium</taxon>
    </lineage>
</organism>
<keyword evidence="5" id="KW-1185">Reference proteome</keyword>
<evidence type="ECO:0000256" key="1">
    <source>
        <dbReference type="ARBA" id="ARBA00022679"/>
    </source>
</evidence>
<dbReference type="CDD" id="cd04301">
    <property type="entry name" value="NAT_SF"/>
    <property type="match status" value="1"/>
</dbReference>
<dbReference type="PANTHER" id="PTHR43877">
    <property type="entry name" value="AMINOALKYLPHOSPHONATE N-ACETYLTRANSFERASE-RELATED-RELATED"/>
    <property type="match status" value="1"/>
</dbReference>
<evidence type="ECO:0000259" key="3">
    <source>
        <dbReference type="PROSITE" id="PS51186"/>
    </source>
</evidence>
<evidence type="ECO:0000313" key="5">
    <source>
        <dbReference type="Proteomes" id="UP000315759"/>
    </source>
</evidence>
<dbReference type="GO" id="GO:0016747">
    <property type="term" value="F:acyltransferase activity, transferring groups other than amino-acyl groups"/>
    <property type="evidence" value="ECO:0007669"/>
    <property type="project" value="InterPro"/>
</dbReference>
<reference evidence="4 5" key="1">
    <citation type="submission" date="2018-10" db="EMBL/GenBank/DDBJ databases">
        <title>Draft genome of Mycobacterium hodleri strain B.</title>
        <authorList>
            <person name="Amande T.J."/>
            <person name="Mcgenity T.J."/>
        </authorList>
    </citation>
    <scope>NUCLEOTIDE SEQUENCE [LARGE SCALE GENOMIC DNA]</scope>
    <source>
        <strain evidence="4 5">B</strain>
    </source>
</reference>
<comment type="caution">
    <text evidence="4">The sequence shown here is derived from an EMBL/GenBank/DDBJ whole genome shotgun (WGS) entry which is preliminary data.</text>
</comment>
<dbReference type="InterPro" id="IPR050832">
    <property type="entry name" value="Bact_Acetyltransf"/>
</dbReference>
<dbReference type="Gene3D" id="3.40.630.30">
    <property type="match status" value="1"/>
</dbReference>
<dbReference type="RefSeq" id="WP_142553665.1">
    <property type="nucleotide sequence ID" value="NZ_VIFX01000025.1"/>
</dbReference>
<dbReference type="Proteomes" id="UP000315759">
    <property type="component" value="Unassembled WGS sequence"/>
</dbReference>
<dbReference type="SUPFAM" id="SSF55729">
    <property type="entry name" value="Acyl-CoA N-acyltransferases (Nat)"/>
    <property type="match status" value="1"/>
</dbReference>
<dbReference type="InterPro" id="IPR016181">
    <property type="entry name" value="Acyl_CoA_acyltransferase"/>
</dbReference>
<accession>A0A544VY99</accession>
<dbReference type="Pfam" id="PF13508">
    <property type="entry name" value="Acetyltransf_7"/>
    <property type="match status" value="1"/>
</dbReference>
<evidence type="ECO:0000256" key="2">
    <source>
        <dbReference type="ARBA" id="ARBA00023315"/>
    </source>
</evidence>
<dbReference type="InterPro" id="IPR000182">
    <property type="entry name" value="GNAT_dom"/>
</dbReference>
<dbReference type="EMBL" id="VIFX01000025">
    <property type="protein sequence ID" value="TQR84968.1"/>
    <property type="molecule type" value="Genomic_DNA"/>
</dbReference>
<sequence>MSDALPRRATRDDVDGIRRLVADAFGKYVDRIGKPPAPMTADYAELVDTSRVWVIEQGCDVVGVLVTQAQPDHLLLDVIAVAPTAQGGGHGRALLERADQDALDQGLTEVRLCTNEAMTENLEFYPRRGFHETGRGVQDGYHRVFFAKAVTATGPTSRR</sequence>
<name>A0A544VY99_9MYCO</name>
<keyword evidence="2" id="KW-0012">Acyltransferase</keyword>
<keyword evidence="1 4" id="KW-0808">Transferase</keyword>
<dbReference type="AlphaFoldDB" id="A0A544VY99"/>